<dbReference type="InterPro" id="IPR036942">
    <property type="entry name" value="Beta-barrel_TonB_sf"/>
</dbReference>
<evidence type="ECO:0000256" key="4">
    <source>
        <dbReference type="ARBA" id="ARBA00022692"/>
    </source>
</evidence>
<keyword evidence="4 8" id="KW-0812">Transmembrane</keyword>
<dbReference type="InterPro" id="IPR023996">
    <property type="entry name" value="TonB-dep_OMP_SusC/RagA"/>
</dbReference>
<dbReference type="PROSITE" id="PS52016">
    <property type="entry name" value="TONB_DEPENDENT_REC_3"/>
    <property type="match status" value="1"/>
</dbReference>
<dbReference type="FunFam" id="2.170.130.10:FF:000008">
    <property type="entry name" value="SusC/RagA family TonB-linked outer membrane protein"/>
    <property type="match status" value="1"/>
</dbReference>
<sequence>MFFFIFLVSMCTNSQIFSQNSTKSIEQLISGTTKDEKGDILPGVNVIIKGTQIGVYSDADGKYSITTSTKDASLIYSFVGYLTKEVKINGQSSIINISLQPEAKSLNEVVVIGYGTQKASDITGSVASFNAKHLEEKPIGRIEQALIGQMAGVQVKQQTGLPGAGLSIVVRGTGSINAGSEPLYVVDGFPLDIAGQNSDGSIGTSPLANLSANDIESIQVLKDAAAGAIYGSRAANGVVLITTKRGKSGKLKISLNTNTGVSSIAKKLDILSADEWVGVATEVANTNWVRSGTGRTADQTNDQRRAILGLKAGEYNVSFMPDERWSQPGHPGLTYVDWQDAIYRKAIFQNYQLSATGGTEDVSYFFSGNYLNQQATLINTDYKSYGLRANIEARANKKLKLGINLAPTYSENNTPQGDGKDSPIMNIAGISPVVEANAGLNTGAGEFPTYTWSSPRLVSPYAILNNSIGLTKNTRLLASIYAEYYILPSLFAKTTVNYDDVNQQTKTYVSDYVAVGGAAERITNPGKNASGSYGGYRKQNFVNENTLNYIKTFNDVHNVSAVAGVSFNSVHNEAFNIRTAGGFANNIVNTISNAIPNAAGVTVTGTTTENNNTLFSYYGRLQYDYAGKYLITGSIRRDASSKFGINNQWGTFPSASIGWRISQESFLKDIKEISDLKLRFSWGKSGNNNIGNYNSIPTLSGTSYNFGGNTPIVANGQVVAGLANPNLKWETSNTYNLGFDAAFFNNRINVSFDAYTKKSTDLLLNLPVLAASGFSTSLQNTGSVKNQGIELAITSRNIVAPDFQWSTNANIAFNRNEVLSLNADGSPIYIPSAYSGSNAPYILQPGLPMFSYYVTKSIGILTQADLDDPKVAKIKNQTVGDTKYYDANNDGVIDANDRVVHGQPNPKYTWGITNNFKYKNFDLSVQVYGQVGGSILSYFGRAIDFSGSTTANISGIWRDRWTPENQNYNAPRGKLASTYTVPQVTSDWVYSTDFIRIQNITLGYNLKDLAKNSVLSSARVYVALQNWFNHDKYRGGVNPEAQNTNVSGNGSYPIPGDYGSMPLSKTASVGVNLTF</sequence>
<evidence type="ECO:0000256" key="5">
    <source>
        <dbReference type="ARBA" id="ARBA00023077"/>
    </source>
</evidence>
<evidence type="ECO:0000256" key="6">
    <source>
        <dbReference type="ARBA" id="ARBA00023136"/>
    </source>
</evidence>
<keyword evidence="5 9" id="KW-0798">TonB box</keyword>
<feature type="domain" description="TonB-dependent receptor-like beta-barrel" evidence="10">
    <location>
        <begin position="473"/>
        <end position="828"/>
    </location>
</feature>
<keyword evidence="3 8" id="KW-1134">Transmembrane beta strand</keyword>
<keyword evidence="6 8" id="KW-0472">Membrane</keyword>
<comment type="subcellular location">
    <subcellularLocation>
        <location evidence="1 8">Cell outer membrane</location>
        <topology evidence="1 8">Multi-pass membrane protein</topology>
    </subcellularLocation>
</comment>
<dbReference type="InterPro" id="IPR023997">
    <property type="entry name" value="TonB-dep_OMP_SusC/RagA_CS"/>
</dbReference>
<dbReference type="Gene3D" id="2.170.130.10">
    <property type="entry name" value="TonB-dependent receptor, plug domain"/>
    <property type="match status" value="1"/>
</dbReference>
<keyword evidence="12" id="KW-0675">Receptor</keyword>
<protein>
    <submittedName>
        <fullName evidence="12">TonB-dependent receptor</fullName>
    </submittedName>
</protein>
<keyword evidence="7 8" id="KW-0998">Cell outer membrane</keyword>
<comment type="similarity">
    <text evidence="8 9">Belongs to the TonB-dependent receptor family.</text>
</comment>
<dbReference type="GO" id="GO:0009279">
    <property type="term" value="C:cell outer membrane"/>
    <property type="evidence" value="ECO:0007669"/>
    <property type="project" value="UniProtKB-SubCell"/>
</dbReference>
<dbReference type="InterPro" id="IPR039426">
    <property type="entry name" value="TonB-dep_rcpt-like"/>
</dbReference>
<evidence type="ECO:0000256" key="8">
    <source>
        <dbReference type="PROSITE-ProRule" id="PRU01360"/>
    </source>
</evidence>
<evidence type="ECO:0000259" key="10">
    <source>
        <dbReference type="Pfam" id="PF00593"/>
    </source>
</evidence>
<dbReference type="SUPFAM" id="SSF56935">
    <property type="entry name" value="Porins"/>
    <property type="match status" value="1"/>
</dbReference>
<evidence type="ECO:0000259" key="11">
    <source>
        <dbReference type="Pfam" id="PF07715"/>
    </source>
</evidence>
<dbReference type="EMBL" id="SACJ01000008">
    <property type="protein sequence ID" value="RVT74491.1"/>
    <property type="molecule type" value="Genomic_DNA"/>
</dbReference>
<feature type="domain" description="TonB-dependent receptor plug" evidence="11">
    <location>
        <begin position="119"/>
        <end position="238"/>
    </location>
</feature>
<organism evidence="12 13">
    <name type="scientific">Flavobacterium sufflavum</name>
    <dbReference type="NCBI Taxonomy" id="1921138"/>
    <lineage>
        <taxon>Bacteria</taxon>
        <taxon>Pseudomonadati</taxon>
        <taxon>Bacteroidota</taxon>
        <taxon>Flavobacteriia</taxon>
        <taxon>Flavobacteriales</taxon>
        <taxon>Flavobacteriaceae</taxon>
        <taxon>Flavobacterium</taxon>
    </lineage>
</organism>
<dbReference type="InterPro" id="IPR012910">
    <property type="entry name" value="Plug_dom"/>
</dbReference>
<evidence type="ECO:0000256" key="1">
    <source>
        <dbReference type="ARBA" id="ARBA00004571"/>
    </source>
</evidence>
<gene>
    <name evidence="12" type="ORF">EOD40_13285</name>
</gene>
<dbReference type="InterPro" id="IPR000531">
    <property type="entry name" value="Beta-barrel_TonB"/>
</dbReference>
<dbReference type="Pfam" id="PF13715">
    <property type="entry name" value="CarbopepD_reg_2"/>
    <property type="match status" value="1"/>
</dbReference>
<evidence type="ECO:0000313" key="12">
    <source>
        <dbReference type="EMBL" id="RVT74491.1"/>
    </source>
</evidence>
<comment type="caution">
    <text evidence="12">The sequence shown here is derived from an EMBL/GenBank/DDBJ whole genome shotgun (WGS) entry which is preliminary data.</text>
</comment>
<accession>A0A437KRD8</accession>
<evidence type="ECO:0000256" key="2">
    <source>
        <dbReference type="ARBA" id="ARBA00022448"/>
    </source>
</evidence>
<keyword evidence="2 8" id="KW-0813">Transport</keyword>
<evidence type="ECO:0000313" key="13">
    <source>
        <dbReference type="Proteomes" id="UP000285211"/>
    </source>
</evidence>
<name>A0A437KRD8_9FLAO</name>
<dbReference type="Proteomes" id="UP000285211">
    <property type="component" value="Unassembled WGS sequence"/>
</dbReference>
<proteinExistence type="inferred from homology"/>
<reference evidence="12 13" key="1">
    <citation type="submission" date="2019-01" db="EMBL/GenBank/DDBJ databases">
        <authorList>
            <person name="Chen W.-M."/>
        </authorList>
    </citation>
    <scope>NUCLEOTIDE SEQUENCE [LARGE SCALE GENOMIC DNA]</scope>
    <source>
        <strain evidence="12 13">BBQ-12</strain>
    </source>
</reference>
<dbReference type="Gene3D" id="2.40.170.20">
    <property type="entry name" value="TonB-dependent receptor, beta-barrel domain"/>
    <property type="match status" value="1"/>
</dbReference>
<dbReference type="Pfam" id="PF07715">
    <property type="entry name" value="Plug"/>
    <property type="match status" value="1"/>
</dbReference>
<dbReference type="AlphaFoldDB" id="A0A437KRD8"/>
<evidence type="ECO:0000256" key="3">
    <source>
        <dbReference type="ARBA" id="ARBA00022452"/>
    </source>
</evidence>
<dbReference type="InterPro" id="IPR008969">
    <property type="entry name" value="CarboxyPept-like_regulatory"/>
</dbReference>
<dbReference type="InterPro" id="IPR037066">
    <property type="entry name" value="Plug_dom_sf"/>
</dbReference>
<evidence type="ECO:0000256" key="9">
    <source>
        <dbReference type="RuleBase" id="RU003357"/>
    </source>
</evidence>
<dbReference type="SUPFAM" id="SSF49464">
    <property type="entry name" value="Carboxypeptidase regulatory domain-like"/>
    <property type="match status" value="1"/>
</dbReference>
<dbReference type="NCBIfam" id="TIGR04057">
    <property type="entry name" value="SusC_RagA_signa"/>
    <property type="match status" value="1"/>
</dbReference>
<evidence type="ECO:0000256" key="7">
    <source>
        <dbReference type="ARBA" id="ARBA00023237"/>
    </source>
</evidence>
<dbReference type="Gene3D" id="2.60.40.1120">
    <property type="entry name" value="Carboxypeptidase-like, regulatory domain"/>
    <property type="match status" value="1"/>
</dbReference>
<dbReference type="Pfam" id="PF00593">
    <property type="entry name" value="TonB_dep_Rec_b-barrel"/>
    <property type="match status" value="1"/>
</dbReference>
<dbReference type="NCBIfam" id="TIGR04056">
    <property type="entry name" value="OMP_RagA_SusC"/>
    <property type="match status" value="1"/>
</dbReference>
<dbReference type="OrthoDB" id="9768177at2"/>
<keyword evidence="13" id="KW-1185">Reference proteome</keyword>